<keyword evidence="3" id="KW-1185">Reference proteome</keyword>
<proteinExistence type="predicted"/>
<reference evidence="2" key="1">
    <citation type="journal article" date="2023" name="Mol. Phylogenet. Evol.">
        <title>Genome-scale phylogeny and comparative genomics of the fungal order Sordariales.</title>
        <authorList>
            <person name="Hensen N."/>
            <person name="Bonometti L."/>
            <person name="Westerberg I."/>
            <person name="Brannstrom I.O."/>
            <person name="Guillou S."/>
            <person name="Cros-Aarteil S."/>
            <person name="Calhoun S."/>
            <person name="Haridas S."/>
            <person name="Kuo A."/>
            <person name="Mondo S."/>
            <person name="Pangilinan J."/>
            <person name="Riley R."/>
            <person name="LaButti K."/>
            <person name="Andreopoulos B."/>
            <person name="Lipzen A."/>
            <person name="Chen C."/>
            <person name="Yan M."/>
            <person name="Daum C."/>
            <person name="Ng V."/>
            <person name="Clum A."/>
            <person name="Steindorff A."/>
            <person name="Ohm R.A."/>
            <person name="Martin F."/>
            <person name="Silar P."/>
            <person name="Natvig D.O."/>
            <person name="Lalanne C."/>
            <person name="Gautier V."/>
            <person name="Ament-Velasquez S.L."/>
            <person name="Kruys A."/>
            <person name="Hutchinson M.I."/>
            <person name="Powell A.J."/>
            <person name="Barry K."/>
            <person name="Miller A.N."/>
            <person name="Grigoriev I.V."/>
            <person name="Debuchy R."/>
            <person name="Gladieux P."/>
            <person name="Hiltunen Thoren M."/>
            <person name="Johannesson H."/>
        </authorList>
    </citation>
    <scope>NUCLEOTIDE SEQUENCE</scope>
    <source>
        <strain evidence="2">CBS 538.74</strain>
    </source>
</reference>
<gene>
    <name evidence="2" type="ORF">C8A00DRAFT_29180</name>
</gene>
<feature type="region of interest" description="Disordered" evidence="1">
    <location>
        <begin position="109"/>
        <end position="137"/>
    </location>
</feature>
<feature type="region of interest" description="Disordered" evidence="1">
    <location>
        <begin position="205"/>
        <end position="224"/>
    </location>
</feature>
<sequence length="224" mass="24931">MADINPPSEEPGMPDLETLFGKCTQGFKHLLFALSTPRPSLDPKLIERALDRYARLKVWAHDFRAEIPDRARSSLGERLRDKPEVRHQLTGILETLNKQLALVQNILDNPEDHDQQGGDAISDDSDSSSSNSSGGDGDRLVSRLLQTVFDQIQLLYHLGILLRRSNAGRRYLKSGVGPGSGSSNHPIVVLPEDISHVRETIRKWQSDQSYSTALPEEDEDKAVS</sequence>
<evidence type="ECO:0000313" key="3">
    <source>
        <dbReference type="Proteomes" id="UP001302745"/>
    </source>
</evidence>
<protein>
    <submittedName>
        <fullName evidence="2">Uncharacterized protein</fullName>
    </submittedName>
</protein>
<evidence type="ECO:0000313" key="2">
    <source>
        <dbReference type="EMBL" id="KAK4157795.1"/>
    </source>
</evidence>
<feature type="compositionally biased region" description="Acidic residues" evidence="1">
    <location>
        <begin position="215"/>
        <end position="224"/>
    </location>
</feature>
<dbReference type="Proteomes" id="UP001302745">
    <property type="component" value="Unassembled WGS sequence"/>
</dbReference>
<evidence type="ECO:0000256" key="1">
    <source>
        <dbReference type="SAM" id="MobiDB-lite"/>
    </source>
</evidence>
<name>A0AAN6VUR2_9PEZI</name>
<comment type="caution">
    <text evidence="2">The sequence shown here is derived from an EMBL/GenBank/DDBJ whole genome shotgun (WGS) entry which is preliminary data.</text>
</comment>
<accession>A0AAN6VUR2</accession>
<reference evidence="2" key="2">
    <citation type="submission" date="2023-05" db="EMBL/GenBank/DDBJ databases">
        <authorList>
            <consortium name="Lawrence Berkeley National Laboratory"/>
            <person name="Steindorff A."/>
            <person name="Hensen N."/>
            <person name="Bonometti L."/>
            <person name="Westerberg I."/>
            <person name="Brannstrom I.O."/>
            <person name="Guillou S."/>
            <person name="Cros-Aarteil S."/>
            <person name="Calhoun S."/>
            <person name="Haridas S."/>
            <person name="Kuo A."/>
            <person name="Mondo S."/>
            <person name="Pangilinan J."/>
            <person name="Riley R."/>
            <person name="Labutti K."/>
            <person name="Andreopoulos B."/>
            <person name="Lipzen A."/>
            <person name="Chen C."/>
            <person name="Yanf M."/>
            <person name="Daum C."/>
            <person name="Ng V."/>
            <person name="Clum A."/>
            <person name="Ohm R."/>
            <person name="Martin F."/>
            <person name="Silar P."/>
            <person name="Natvig D."/>
            <person name="Lalanne C."/>
            <person name="Gautier V."/>
            <person name="Ament-Velasquez S.L."/>
            <person name="Kruys A."/>
            <person name="Hutchinson M.I."/>
            <person name="Powell A.J."/>
            <person name="Barry K."/>
            <person name="Miller A.N."/>
            <person name="Grigoriev I.V."/>
            <person name="Debuchy R."/>
            <person name="Gladieux P."/>
            <person name="Thoren M.H."/>
            <person name="Johannesson H."/>
        </authorList>
    </citation>
    <scope>NUCLEOTIDE SEQUENCE</scope>
    <source>
        <strain evidence="2">CBS 538.74</strain>
    </source>
</reference>
<organism evidence="2 3">
    <name type="scientific">Chaetomidium leptoderma</name>
    <dbReference type="NCBI Taxonomy" id="669021"/>
    <lineage>
        <taxon>Eukaryota</taxon>
        <taxon>Fungi</taxon>
        <taxon>Dikarya</taxon>
        <taxon>Ascomycota</taxon>
        <taxon>Pezizomycotina</taxon>
        <taxon>Sordariomycetes</taxon>
        <taxon>Sordariomycetidae</taxon>
        <taxon>Sordariales</taxon>
        <taxon>Chaetomiaceae</taxon>
        <taxon>Chaetomidium</taxon>
    </lineage>
</organism>
<dbReference type="AlphaFoldDB" id="A0AAN6VUR2"/>
<dbReference type="EMBL" id="MU856845">
    <property type="protein sequence ID" value="KAK4157795.1"/>
    <property type="molecule type" value="Genomic_DNA"/>
</dbReference>